<proteinExistence type="predicted"/>
<evidence type="ECO:0000313" key="2">
    <source>
        <dbReference type="Proteomes" id="UP000029669"/>
    </source>
</evidence>
<dbReference type="STRING" id="2325.TKV_c12300"/>
<keyword evidence="2" id="KW-1185">Reference proteome</keyword>
<reference evidence="2" key="1">
    <citation type="journal article" date="2015" name="Genome Announc.">
        <title>Whole-Genome Sequences of 80 Environmental and Clinical Isolates of Burkholderia pseudomallei.</title>
        <authorList>
            <person name="Johnson S.L."/>
            <person name="Baker A.L."/>
            <person name="Chain P.S."/>
            <person name="Currie B.J."/>
            <person name="Daligault H.E."/>
            <person name="Davenport K.W."/>
            <person name="Davis C.B."/>
            <person name="Inglis T.J."/>
            <person name="Kaestli M."/>
            <person name="Koren S."/>
            <person name="Mayo M."/>
            <person name="Merritt A.J."/>
            <person name="Price E.P."/>
            <person name="Sarovich D.S."/>
            <person name="Warner J."/>
            <person name="Rosovitz M.J."/>
        </authorList>
    </citation>
    <scope>NUCLEOTIDE SEQUENCE [LARGE SCALE GENOMIC DNA]</scope>
    <source>
        <strain evidence="2">DSM 2030</strain>
    </source>
</reference>
<name>A0A097ARE4_THEKI</name>
<evidence type="ECO:0000313" key="1">
    <source>
        <dbReference type="EMBL" id="AIS52401.1"/>
    </source>
</evidence>
<sequence>MIIIGNTVYYSGKFSTLLLLLNELSRKYKTLENLIKLN</sequence>
<organism evidence="1 2">
    <name type="scientific">Thermoanaerobacter kivui</name>
    <name type="common">Acetogenium kivui</name>
    <dbReference type="NCBI Taxonomy" id="2325"/>
    <lineage>
        <taxon>Bacteria</taxon>
        <taxon>Bacillati</taxon>
        <taxon>Bacillota</taxon>
        <taxon>Clostridia</taxon>
        <taxon>Thermoanaerobacterales</taxon>
        <taxon>Thermoanaerobacteraceae</taxon>
        <taxon>Thermoanaerobacter</taxon>
    </lineage>
</organism>
<protein>
    <submittedName>
        <fullName evidence="1">Uncharacterized protein</fullName>
    </submittedName>
</protein>
<gene>
    <name evidence="1" type="ORF">TKV_c12300</name>
</gene>
<dbReference type="AlphaFoldDB" id="A0A097ARE4"/>
<accession>A0A097ARE4</accession>
<dbReference type="Proteomes" id="UP000029669">
    <property type="component" value="Chromosome"/>
</dbReference>
<dbReference type="KEGG" id="tki:TKV_c12300"/>
<dbReference type="HOGENOM" id="CLU_219489_0_0_9"/>
<dbReference type="EMBL" id="CP009170">
    <property type="protein sequence ID" value="AIS52401.1"/>
    <property type="molecule type" value="Genomic_DNA"/>
</dbReference>